<dbReference type="InterPro" id="IPR017452">
    <property type="entry name" value="GPCR_Rhodpsn_7TM"/>
</dbReference>
<evidence type="ECO:0000313" key="14">
    <source>
        <dbReference type="EMBL" id="EHA98559.1"/>
    </source>
</evidence>
<evidence type="ECO:0000259" key="13">
    <source>
        <dbReference type="PROSITE" id="PS50262"/>
    </source>
</evidence>
<feature type="domain" description="G-protein coupled receptors family 1 profile" evidence="13">
    <location>
        <begin position="1"/>
        <end position="232"/>
    </location>
</feature>
<dbReference type="GO" id="GO:0004984">
    <property type="term" value="F:olfactory receptor activity"/>
    <property type="evidence" value="ECO:0007669"/>
    <property type="project" value="InterPro"/>
</dbReference>
<keyword evidence="3 12" id="KW-0716">Sensory transduction</keyword>
<dbReference type="AlphaFoldDB" id="G5ANE9"/>
<keyword evidence="5 12" id="KW-0552">Olfaction</keyword>
<evidence type="ECO:0000256" key="2">
    <source>
        <dbReference type="ARBA" id="ARBA00022475"/>
    </source>
</evidence>
<name>G5ANE9_HETGA</name>
<feature type="transmembrane region" description="Helical" evidence="12">
    <location>
        <begin position="141"/>
        <end position="161"/>
    </location>
</feature>
<gene>
    <name evidence="14" type="ORF">GW7_07917</name>
</gene>
<dbReference type="Pfam" id="PF13853">
    <property type="entry name" value="7tm_4"/>
    <property type="match status" value="1"/>
</dbReference>
<feature type="transmembrane region" description="Helical" evidence="12">
    <location>
        <begin position="182"/>
        <end position="203"/>
    </location>
</feature>
<reference evidence="14 15" key="1">
    <citation type="journal article" date="2011" name="Nature">
        <title>Genome sequencing reveals insights into physiology and longevity of the naked mole rat.</title>
        <authorList>
            <person name="Kim E.B."/>
            <person name="Fang X."/>
            <person name="Fushan A.A."/>
            <person name="Huang Z."/>
            <person name="Lobanov A.V."/>
            <person name="Han L."/>
            <person name="Marino S.M."/>
            <person name="Sun X."/>
            <person name="Turanov A.A."/>
            <person name="Yang P."/>
            <person name="Yim S.H."/>
            <person name="Zhao X."/>
            <person name="Kasaikina M.V."/>
            <person name="Stoletzki N."/>
            <person name="Peng C."/>
            <person name="Polak P."/>
            <person name="Xiong Z."/>
            <person name="Kiezun A."/>
            <person name="Zhu Y."/>
            <person name="Chen Y."/>
            <person name="Kryukov G.V."/>
            <person name="Zhang Q."/>
            <person name="Peshkin L."/>
            <person name="Yang L."/>
            <person name="Bronson R.T."/>
            <person name="Buffenstein R."/>
            <person name="Wang B."/>
            <person name="Han C."/>
            <person name="Li Q."/>
            <person name="Chen L."/>
            <person name="Zhao W."/>
            <person name="Sunyaev S.R."/>
            <person name="Park T.J."/>
            <person name="Zhang G."/>
            <person name="Wang J."/>
            <person name="Gladyshev V.N."/>
        </authorList>
    </citation>
    <scope>NUCLEOTIDE SEQUENCE [LARGE SCALE GENOMIC DNA]</scope>
</reference>
<feature type="transmembrane region" description="Helical" evidence="12">
    <location>
        <begin position="34"/>
        <end position="60"/>
    </location>
</feature>
<dbReference type="GO" id="GO:0005886">
    <property type="term" value="C:plasma membrane"/>
    <property type="evidence" value="ECO:0007669"/>
    <property type="project" value="UniProtKB-SubCell"/>
</dbReference>
<dbReference type="CDD" id="cd15421">
    <property type="entry name" value="7tmA_OR2T-like"/>
    <property type="match status" value="1"/>
</dbReference>
<evidence type="ECO:0000313" key="15">
    <source>
        <dbReference type="Proteomes" id="UP000006813"/>
    </source>
</evidence>
<evidence type="ECO:0000256" key="7">
    <source>
        <dbReference type="ARBA" id="ARBA00023040"/>
    </source>
</evidence>
<dbReference type="GO" id="GO:0004930">
    <property type="term" value="F:G protein-coupled receptor activity"/>
    <property type="evidence" value="ECO:0007669"/>
    <property type="project" value="UniProtKB-KW"/>
</dbReference>
<dbReference type="EMBL" id="JH166150">
    <property type="protein sequence ID" value="EHA98559.1"/>
    <property type="molecule type" value="Genomic_DNA"/>
</dbReference>
<evidence type="ECO:0000256" key="6">
    <source>
        <dbReference type="ARBA" id="ARBA00022989"/>
    </source>
</evidence>
<dbReference type="STRING" id="10181.G5ANE9"/>
<keyword evidence="6 12" id="KW-1133">Transmembrane helix</keyword>
<accession>G5ANE9</accession>
<dbReference type="PROSITE" id="PS00237">
    <property type="entry name" value="G_PROTEIN_RECEP_F1_1"/>
    <property type="match status" value="1"/>
</dbReference>
<dbReference type="InParanoid" id="G5ANE9"/>
<evidence type="ECO:0000256" key="12">
    <source>
        <dbReference type="RuleBase" id="RU363047"/>
    </source>
</evidence>
<evidence type="ECO:0000256" key="5">
    <source>
        <dbReference type="ARBA" id="ARBA00022725"/>
    </source>
</evidence>
<comment type="subcellular location">
    <subcellularLocation>
        <location evidence="1 12">Cell membrane</location>
        <topology evidence="1 12">Multi-pass membrane protein</topology>
    </subcellularLocation>
</comment>
<dbReference type="OMA" id="IFIMSVT"/>
<dbReference type="FunFam" id="1.20.1070.10:FF:000008">
    <property type="entry name" value="Olfactory receptor"/>
    <property type="match status" value="1"/>
</dbReference>
<dbReference type="SUPFAM" id="SSF81321">
    <property type="entry name" value="Family A G protein-coupled receptor-like"/>
    <property type="match status" value="1"/>
</dbReference>
<keyword evidence="2 12" id="KW-1003">Cell membrane</keyword>
<evidence type="ECO:0000256" key="11">
    <source>
        <dbReference type="RuleBase" id="RU000688"/>
    </source>
</evidence>
<dbReference type="PANTHER" id="PTHR26453">
    <property type="entry name" value="OLFACTORY RECEPTOR"/>
    <property type="match status" value="1"/>
</dbReference>
<dbReference type="Gene3D" id="1.20.1070.10">
    <property type="entry name" value="Rhodopsin 7-helix transmembrane proteins"/>
    <property type="match status" value="1"/>
</dbReference>
<dbReference type="InterPro" id="IPR000276">
    <property type="entry name" value="GPCR_Rhodpsn"/>
</dbReference>
<evidence type="ECO:0000256" key="10">
    <source>
        <dbReference type="ARBA" id="ARBA00023224"/>
    </source>
</evidence>
<evidence type="ECO:0000256" key="1">
    <source>
        <dbReference type="ARBA" id="ARBA00004651"/>
    </source>
</evidence>
<dbReference type="Proteomes" id="UP000006813">
    <property type="component" value="Unassembled WGS sequence"/>
</dbReference>
<protein>
    <recommendedName>
        <fullName evidence="12">Olfactory receptor</fullName>
    </recommendedName>
</protein>
<keyword evidence="9 11" id="KW-0675">Receptor</keyword>
<evidence type="ECO:0000256" key="3">
    <source>
        <dbReference type="ARBA" id="ARBA00022606"/>
    </source>
</evidence>
<keyword evidence="10 11" id="KW-0807">Transducer</keyword>
<dbReference type="PROSITE" id="PS50262">
    <property type="entry name" value="G_PROTEIN_RECEP_F1_2"/>
    <property type="match status" value="1"/>
</dbReference>
<dbReference type="InterPro" id="IPR000725">
    <property type="entry name" value="Olfact_rcpt"/>
</dbReference>
<keyword evidence="4 11" id="KW-0812">Transmembrane</keyword>
<evidence type="ECO:0000256" key="4">
    <source>
        <dbReference type="ARBA" id="ARBA00022692"/>
    </source>
</evidence>
<keyword evidence="8 12" id="KW-0472">Membrane</keyword>
<dbReference type="PRINTS" id="PR00237">
    <property type="entry name" value="GPCRRHODOPSN"/>
</dbReference>
<keyword evidence="7 11" id="KW-0297">G-protein coupled receptor</keyword>
<organism evidence="14 15">
    <name type="scientific">Heterocephalus glaber</name>
    <name type="common">Naked mole rat</name>
    <dbReference type="NCBI Taxonomy" id="10181"/>
    <lineage>
        <taxon>Eukaryota</taxon>
        <taxon>Metazoa</taxon>
        <taxon>Chordata</taxon>
        <taxon>Craniata</taxon>
        <taxon>Vertebrata</taxon>
        <taxon>Euteleostomi</taxon>
        <taxon>Mammalia</taxon>
        <taxon>Eutheria</taxon>
        <taxon>Euarchontoglires</taxon>
        <taxon>Glires</taxon>
        <taxon>Rodentia</taxon>
        <taxon>Hystricomorpha</taxon>
        <taxon>Bathyergidae</taxon>
        <taxon>Heterocephalus</taxon>
    </lineage>
</organism>
<evidence type="ECO:0000256" key="9">
    <source>
        <dbReference type="ARBA" id="ARBA00023170"/>
    </source>
</evidence>
<sequence length="255" mass="28942">MYFLLSHLSFMDILHISNIIPKVITNFLSGTRTISFAGCGFQVFLSLILLGGECLLLAAMSYDRYVAICHPLHYVMLMSDSVSVLLAMGSWLVGTLNSIVHTAYVLHFPFCHSRTIDHFFCEVPAMLKLSCVDTSQYEQGIYVSGIIFLLIPFSMISVSYVKILHTVLQTKSSEARKKSFSTCSFHMVVVIMYYGPFIFTYMRPKSYHTPGQDKFLAIFYTILTPTLNPIIYSFRNKDVLKAMKNMLNCIPLAKK</sequence>
<comment type="similarity">
    <text evidence="11">Belongs to the G-protein coupled receptor 1 family.</text>
</comment>
<comment type="caution">
    <text evidence="12">Lacks conserved residue(s) required for the propagation of feature annotation.</text>
</comment>
<evidence type="ECO:0000256" key="8">
    <source>
        <dbReference type="ARBA" id="ARBA00023136"/>
    </source>
</evidence>
<dbReference type="PRINTS" id="PR00245">
    <property type="entry name" value="OLFACTORYR"/>
</dbReference>
<dbReference type="eggNOG" id="ENOG502RTYN">
    <property type="taxonomic scope" value="Eukaryota"/>
</dbReference>
<proteinExistence type="inferred from homology"/>
<feature type="transmembrane region" description="Helical" evidence="12">
    <location>
        <begin position="215"/>
        <end position="234"/>
    </location>
</feature>